<keyword evidence="1" id="KW-0677">Repeat</keyword>
<evidence type="ECO:0000313" key="3">
    <source>
        <dbReference type="EMBL" id="KAI5337946.1"/>
    </source>
</evidence>
<dbReference type="PROSITE" id="PS51375">
    <property type="entry name" value="PPR"/>
    <property type="match status" value="1"/>
</dbReference>
<organism evidence="4 5">
    <name type="scientific">Prunus dulcis</name>
    <name type="common">Almond</name>
    <name type="synonym">Amygdalus dulcis</name>
    <dbReference type="NCBI Taxonomy" id="3755"/>
    <lineage>
        <taxon>Eukaryota</taxon>
        <taxon>Viridiplantae</taxon>
        <taxon>Streptophyta</taxon>
        <taxon>Embryophyta</taxon>
        <taxon>Tracheophyta</taxon>
        <taxon>Spermatophyta</taxon>
        <taxon>Magnoliopsida</taxon>
        <taxon>eudicotyledons</taxon>
        <taxon>Gunneridae</taxon>
        <taxon>Pentapetalae</taxon>
        <taxon>rosids</taxon>
        <taxon>fabids</taxon>
        <taxon>Rosales</taxon>
        <taxon>Rosaceae</taxon>
        <taxon>Amygdaloideae</taxon>
        <taxon>Amygdaleae</taxon>
        <taxon>Prunus</taxon>
    </lineage>
</organism>
<dbReference type="EMBL" id="JAJFAZ020000003">
    <property type="protein sequence ID" value="KAI5337946.1"/>
    <property type="molecule type" value="Genomic_DNA"/>
</dbReference>
<reference evidence="3 6" key="3">
    <citation type="journal article" date="2022" name="G3 (Bethesda)">
        <title>Whole-genome sequence and methylome profiling of the almond [Prunus dulcis (Mill.) D.A. Webb] cultivar 'Nonpareil'.</title>
        <authorList>
            <person name="D'Amico-Willman K.M."/>
            <person name="Ouma W.Z."/>
            <person name="Meulia T."/>
            <person name="Sideli G.M."/>
            <person name="Gradziel T.M."/>
            <person name="Fresnedo-Ramirez J."/>
        </authorList>
    </citation>
    <scope>NUCLEOTIDE SEQUENCE [LARGE SCALE GENOMIC DNA]</scope>
    <source>
        <strain evidence="3">Clone GOH B32 T37-40</strain>
    </source>
</reference>
<dbReference type="InterPro" id="IPR002885">
    <property type="entry name" value="PPR_rpt"/>
</dbReference>
<dbReference type="Proteomes" id="UP001054821">
    <property type="component" value="Chromosome 3"/>
</dbReference>
<dbReference type="InParanoid" id="A0A5E4GEJ8"/>
<proteinExistence type="predicted"/>
<name>A0A5E4GEJ8_PRUDU</name>
<reference evidence="4" key="1">
    <citation type="submission" date="2019-07" db="EMBL/GenBank/DDBJ databases">
        <authorList>
            <person name="Alioto T."/>
            <person name="Alioto T."/>
            <person name="Gomez Garrido J."/>
        </authorList>
    </citation>
    <scope>NUCLEOTIDE SEQUENCE</scope>
</reference>
<accession>A0A5E4GEJ8</accession>
<evidence type="ECO:0000256" key="1">
    <source>
        <dbReference type="ARBA" id="ARBA00022737"/>
    </source>
</evidence>
<dbReference type="Gramene" id="VVA38184">
    <property type="protein sequence ID" value="VVA38184"/>
    <property type="gene ID" value="Prudul26B015399"/>
</dbReference>
<dbReference type="AlphaFoldDB" id="A0A5E4GEJ8"/>
<evidence type="ECO:0000313" key="4">
    <source>
        <dbReference type="EMBL" id="VVA38184.1"/>
    </source>
</evidence>
<evidence type="ECO:0000313" key="5">
    <source>
        <dbReference type="Proteomes" id="UP000327085"/>
    </source>
</evidence>
<dbReference type="NCBIfam" id="TIGR00756">
    <property type="entry name" value="PPR"/>
    <property type="match status" value="1"/>
</dbReference>
<keyword evidence="6" id="KW-1185">Reference proteome</keyword>
<evidence type="ECO:0000256" key="2">
    <source>
        <dbReference type="PROSITE-ProRule" id="PRU00708"/>
    </source>
</evidence>
<dbReference type="Proteomes" id="UP000327085">
    <property type="component" value="Chromosome 3"/>
</dbReference>
<reference evidence="5" key="2">
    <citation type="journal article" date="2020" name="Plant J.">
        <title>Transposons played a major role in the diversification between the closely related almond and peach genomes: results from the almond genome sequence.</title>
        <authorList>
            <person name="Alioto T."/>
            <person name="Alexiou K.G."/>
            <person name="Bardil A."/>
            <person name="Barteri F."/>
            <person name="Castanera R."/>
            <person name="Cruz F."/>
            <person name="Dhingra A."/>
            <person name="Duval H."/>
            <person name="Fernandez I Marti A."/>
            <person name="Frias L."/>
            <person name="Galan B."/>
            <person name="Garcia J.L."/>
            <person name="Howad W."/>
            <person name="Gomez-Garrido J."/>
            <person name="Gut M."/>
            <person name="Julca I."/>
            <person name="Morata J."/>
            <person name="Puigdomenech P."/>
            <person name="Ribeca P."/>
            <person name="Rubio Cabetas M.J."/>
            <person name="Vlasova A."/>
            <person name="Wirthensohn M."/>
            <person name="Garcia-Mas J."/>
            <person name="Gabaldon T."/>
            <person name="Casacuberta J.M."/>
            <person name="Arus P."/>
        </authorList>
    </citation>
    <scope>NUCLEOTIDE SEQUENCE [LARGE SCALE GENOMIC DNA]</scope>
    <source>
        <strain evidence="5">cv. Texas</strain>
    </source>
</reference>
<protein>
    <submittedName>
        <fullName evidence="4">PREDICTED: pentatricopeptide repeat-containing</fullName>
    </submittedName>
</protein>
<dbReference type="EMBL" id="CABIKO010000613">
    <property type="protein sequence ID" value="VVA38184.1"/>
    <property type="molecule type" value="Genomic_DNA"/>
</dbReference>
<gene>
    <name evidence="4" type="ORF">ALMOND_2B015399</name>
    <name evidence="3" type="ORF">L3X38_017217</name>
</gene>
<dbReference type="Gene3D" id="1.25.40.10">
    <property type="entry name" value="Tetratricopeptide repeat domain"/>
    <property type="match status" value="1"/>
</dbReference>
<dbReference type="InterPro" id="IPR011990">
    <property type="entry name" value="TPR-like_helical_dom_sf"/>
</dbReference>
<feature type="repeat" description="PPR" evidence="2">
    <location>
        <begin position="159"/>
        <end position="193"/>
    </location>
</feature>
<sequence>MGANEFKSSSRVWALSSTLGPIHLWPVAIHRLHISTQMARASRPMPHPCHSSWLWQGRAWTLGLCFRIRERNNGTGCSHFLKRLHSDPDTLKYCGSMCSHNGFSPDPISCKALVSAFVETKVERGWSVTGYNDLEGGFVGVLEGYELLRQVLIDGLVPESAAFNKLISGFCKEKQYTRVSKLLHTLIAKNRVPDNYMYHEV</sequence>
<evidence type="ECO:0000313" key="6">
    <source>
        <dbReference type="Proteomes" id="UP001054821"/>
    </source>
</evidence>